<dbReference type="EMBL" id="CAHS01000022">
    <property type="protein sequence ID" value="CCG88983.1"/>
    <property type="molecule type" value="Genomic_DNA"/>
</dbReference>
<organism evidence="1 2">
    <name type="scientific">Erwinia piriflorinigrans CFBP 5888</name>
    <dbReference type="NCBI Taxonomy" id="1161919"/>
    <lineage>
        <taxon>Bacteria</taxon>
        <taxon>Pseudomonadati</taxon>
        <taxon>Pseudomonadota</taxon>
        <taxon>Gammaproteobacteria</taxon>
        <taxon>Enterobacterales</taxon>
        <taxon>Erwiniaceae</taxon>
        <taxon>Erwinia</taxon>
    </lineage>
</organism>
<sequence>MLMKLFLNHKVKKKFCRCFGMKLVSLPPTHYNQRFYGLAWSVWWKSLTLS</sequence>
<keyword evidence="2" id="KW-1185">Reference proteome</keyword>
<dbReference type="STRING" id="1161919.EPIR_3620"/>
<name>V5ZCA0_9GAMM</name>
<evidence type="ECO:0000313" key="1">
    <source>
        <dbReference type="EMBL" id="CCG88983.1"/>
    </source>
</evidence>
<dbReference type="AlphaFoldDB" id="V5ZCA0"/>
<reference evidence="1 2" key="1">
    <citation type="journal article" date="2013" name="Syst. Appl. Microbiol.">
        <title>Phylogenetic position and virulence apparatus of the pear flower necrosis pathogen Erwinia piriflorinigrans CFBP 5888T as assessed by comparative genomics.</title>
        <authorList>
            <person name="Smits T.H."/>
            <person name="Rezzonico F."/>
            <person name="Lopez M.M."/>
            <person name="Blom J."/>
            <person name="Goesmann A."/>
            <person name="Frey J.E."/>
            <person name="Duffy B."/>
        </authorList>
    </citation>
    <scope>NUCLEOTIDE SEQUENCE [LARGE SCALE GENOMIC DNA]</scope>
    <source>
        <strain evidence="2">CFBP5888</strain>
    </source>
</reference>
<comment type="caution">
    <text evidence="1">The sequence shown here is derived from an EMBL/GenBank/DDBJ whole genome shotgun (WGS) entry which is preliminary data.</text>
</comment>
<evidence type="ECO:0000313" key="2">
    <source>
        <dbReference type="Proteomes" id="UP000018217"/>
    </source>
</evidence>
<gene>
    <name evidence="1" type="ORF">EPIR_3620</name>
</gene>
<dbReference type="Proteomes" id="UP000018217">
    <property type="component" value="Unassembled WGS sequence"/>
</dbReference>
<protein>
    <submittedName>
        <fullName evidence="1">Uncharacterized protein</fullName>
    </submittedName>
</protein>
<proteinExistence type="predicted"/>
<accession>V5ZCA0</accession>